<dbReference type="AlphaFoldDB" id="A0A545ANZ4"/>
<dbReference type="SUPFAM" id="SSF110087">
    <property type="entry name" value="DR1885-like metal-binding protein"/>
    <property type="match status" value="1"/>
</dbReference>
<feature type="signal peptide" evidence="2">
    <location>
        <begin position="1"/>
        <end position="19"/>
    </location>
</feature>
<sequence>MFSIRKTRLAALTVTLATAGLLTSACTTSPDTATTTPTATPSVKATAEAALSITDPWIKATDTGMTAAFGTLVNHTDQPLTIVGATSSLSVMELHEMVMQDGKMIMQPKKGGFVLPAKGTHELSPGGDHLMFMSVTSPIKAGDEVTVTLELSDGTKFPFTAVGKPFSGAEESYAPDAGMPMGSDPTPSA</sequence>
<comment type="caution">
    <text evidence="3">The sequence shown here is derived from an EMBL/GenBank/DDBJ whole genome shotgun (WGS) entry which is preliminary data.</text>
</comment>
<proteinExistence type="predicted"/>
<evidence type="ECO:0000256" key="2">
    <source>
        <dbReference type="SAM" id="SignalP"/>
    </source>
</evidence>
<keyword evidence="4" id="KW-1185">Reference proteome</keyword>
<dbReference type="OrthoDB" id="9796962at2"/>
<organism evidence="3 4">
    <name type="scientific">Cryptosporangium phraense</name>
    <dbReference type="NCBI Taxonomy" id="2593070"/>
    <lineage>
        <taxon>Bacteria</taxon>
        <taxon>Bacillati</taxon>
        <taxon>Actinomycetota</taxon>
        <taxon>Actinomycetes</taxon>
        <taxon>Cryptosporangiales</taxon>
        <taxon>Cryptosporangiaceae</taxon>
        <taxon>Cryptosporangium</taxon>
    </lineage>
</organism>
<dbReference type="EMBL" id="VIRS01000015">
    <property type="protein sequence ID" value="TQS42971.1"/>
    <property type="molecule type" value="Genomic_DNA"/>
</dbReference>
<dbReference type="Proteomes" id="UP000317982">
    <property type="component" value="Unassembled WGS sequence"/>
</dbReference>
<dbReference type="Gene3D" id="2.60.40.1890">
    <property type="entry name" value="PCu(A)C copper chaperone"/>
    <property type="match status" value="1"/>
</dbReference>
<dbReference type="PROSITE" id="PS51257">
    <property type="entry name" value="PROKAR_LIPOPROTEIN"/>
    <property type="match status" value="1"/>
</dbReference>
<dbReference type="InterPro" id="IPR007410">
    <property type="entry name" value="LpqE-like"/>
</dbReference>
<reference evidence="3 4" key="1">
    <citation type="submission" date="2019-07" db="EMBL/GenBank/DDBJ databases">
        <title>Cryptosporangium phraense sp. nov., isolated from plant litter.</title>
        <authorList>
            <person name="Suriyachadkun C."/>
        </authorList>
    </citation>
    <scope>NUCLEOTIDE SEQUENCE [LARGE SCALE GENOMIC DNA]</scope>
    <source>
        <strain evidence="3 4">A-T 5661</strain>
    </source>
</reference>
<dbReference type="InParanoid" id="A0A545ANZ4"/>
<evidence type="ECO:0000256" key="1">
    <source>
        <dbReference type="SAM" id="MobiDB-lite"/>
    </source>
</evidence>
<dbReference type="PANTHER" id="PTHR36302">
    <property type="entry name" value="BLR7088 PROTEIN"/>
    <property type="match status" value="1"/>
</dbReference>
<evidence type="ECO:0000313" key="4">
    <source>
        <dbReference type="Proteomes" id="UP000317982"/>
    </source>
</evidence>
<dbReference type="InterPro" id="IPR036182">
    <property type="entry name" value="PCuAC_sf"/>
</dbReference>
<dbReference type="RefSeq" id="WP_142706458.1">
    <property type="nucleotide sequence ID" value="NZ_VIRS01000015.1"/>
</dbReference>
<accession>A0A545ANZ4</accession>
<keyword evidence="2" id="KW-0732">Signal</keyword>
<gene>
    <name evidence="3" type="ORF">FL583_21250</name>
</gene>
<evidence type="ECO:0000313" key="3">
    <source>
        <dbReference type="EMBL" id="TQS42971.1"/>
    </source>
</evidence>
<feature type="chain" id="PRO_5039520284" evidence="2">
    <location>
        <begin position="20"/>
        <end position="189"/>
    </location>
</feature>
<name>A0A545ANZ4_9ACTN</name>
<dbReference type="InterPro" id="IPR058248">
    <property type="entry name" value="Lxx211020-like"/>
</dbReference>
<dbReference type="PANTHER" id="PTHR36302:SF1">
    <property type="entry name" value="COPPER CHAPERONE PCU(A)C"/>
    <property type="match status" value="1"/>
</dbReference>
<protein>
    <submittedName>
        <fullName evidence="3">Copper chaperone PCu(A)C</fullName>
    </submittedName>
</protein>
<dbReference type="Pfam" id="PF04314">
    <property type="entry name" value="PCuAC"/>
    <property type="match status" value="1"/>
</dbReference>
<feature type="region of interest" description="Disordered" evidence="1">
    <location>
        <begin position="169"/>
        <end position="189"/>
    </location>
</feature>